<protein>
    <submittedName>
        <fullName evidence="2">Uncharacterized protein</fullName>
    </submittedName>
</protein>
<dbReference type="Proteomes" id="UP000307790">
    <property type="component" value="Unassembled WGS sequence"/>
</dbReference>
<accession>A0A5R9IVN8</accession>
<dbReference type="EMBL" id="VCBC01000003">
    <property type="protein sequence ID" value="TLU67236.1"/>
    <property type="molecule type" value="Genomic_DNA"/>
</dbReference>
<feature type="signal peptide" evidence="1">
    <location>
        <begin position="1"/>
        <end position="17"/>
    </location>
</feature>
<feature type="chain" id="PRO_5024295708" evidence="1">
    <location>
        <begin position="18"/>
        <end position="122"/>
    </location>
</feature>
<dbReference type="AlphaFoldDB" id="A0A5R9IVN8"/>
<reference evidence="2 3" key="1">
    <citation type="submission" date="2019-05" db="EMBL/GenBank/DDBJ databases">
        <title>Genome sequences of Thalassotalea litorea 1K03283.</title>
        <authorList>
            <person name="Zhang D."/>
        </authorList>
    </citation>
    <scope>NUCLEOTIDE SEQUENCE [LARGE SCALE GENOMIC DNA]</scope>
    <source>
        <strain evidence="2 3">MCCC 1K03283</strain>
    </source>
</reference>
<organism evidence="2 3">
    <name type="scientific">Thalassotalea litorea</name>
    <dbReference type="NCBI Taxonomy" id="2020715"/>
    <lineage>
        <taxon>Bacteria</taxon>
        <taxon>Pseudomonadati</taxon>
        <taxon>Pseudomonadota</taxon>
        <taxon>Gammaproteobacteria</taxon>
        <taxon>Alteromonadales</taxon>
        <taxon>Colwelliaceae</taxon>
        <taxon>Thalassotalea</taxon>
    </lineage>
</organism>
<proteinExistence type="predicted"/>
<name>A0A5R9IVN8_9GAMM</name>
<keyword evidence="3" id="KW-1185">Reference proteome</keyword>
<keyword evidence="1" id="KW-0732">Signal</keyword>
<comment type="caution">
    <text evidence="2">The sequence shown here is derived from an EMBL/GenBank/DDBJ whole genome shotgun (WGS) entry which is preliminary data.</text>
</comment>
<sequence>MKIVFVLLSLVSLSALANDVVWRSDKKALAFCDSKEFEETVCFVVVNSVSTNVSIIENKNLGKLGIAPKSKYEKVKTTASQWKRTGDDGDLVVFKTQAWKDGQRYTTEGFVFVDSHGKYIHQ</sequence>
<evidence type="ECO:0000313" key="3">
    <source>
        <dbReference type="Proteomes" id="UP000307790"/>
    </source>
</evidence>
<gene>
    <name evidence="2" type="ORF">FE810_02840</name>
</gene>
<evidence type="ECO:0000256" key="1">
    <source>
        <dbReference type="SAM" id="SignalP"/>
    </source>
</evidence>
<evidence type="ECO:0000313" key="2">
    <source>
        <dbReference type="EMBL" id="TLU67236.1"/>
    </source>
</evidence>
<dbReference type="RefSeq" id="WP_138318519.1">
    <property type="nucleotide sequence ID" value="NZ_VCBC01000003.1"/>
</dbReference>
<dbReference type="OrthoDB" id="6311251at2"/>